<evidence type="ECO:0000259" key="1">
    <source>
        <dbReference type="Pfam" id="PF14864"/>
    </source>
</evidence>
<protein>
    <recommendedName>
        <fullName evidence="1">Alkyl sulfatase C-terminal domain-containing protein</fullName>
    </recommendedName>
</protein>
<dbReference type="Pfam" id="PF14864">
    <property type="entry name" value="Alkyl_sulf_C"/>
    <property type="match status" value="1"/>
</dbReference>
<reference evidence="2 3" key="1">
    <citation type="journal article" date="2019" name="Int. J. Syst. Evol. Microbiol.">
        <title>The Global Catalogue of Microorganisms (GCM) 10K type strain sequencing project: providing services to taxonomists for standard genome sequencing and annotation.</title>
        <authorList>
            <consortium name="The Broad Institute Genomics Platform"/>
            <consortium name="The Broad Institute Genome Sequencing Center for Infectious Disease"/>
            <person name="Wu L."/>
            <person name="Ma J."/>
        </authorList>
    </citation>
    <scope>NUCLEOTIDE SEQUENCE [LARGE SCALE GENOMIC DNA]</scope>
    <source>
        <strain evidence="2 3">JCM 16014</strain>
    </source>
</reference>
<gene>
    <name evidence="2" type="ORF">GCM10009839_81660</name>
</gene>
<dbReference type="SUPFAM" id="SSF55718">
    <property type="entry name" value="SCP-like"/>
    <property type="match status" value="1"/>
</dbReference>
<evidence type="ECO:0000313" key="2">
    <source>
        <dbReference type="EMBL" id="GAA2059167.1"/>
    </source>
</evidence>
<dbReference type="RefSeq" id="WP_344671101.1">
    <property type="nucleotide sequence ID" value="NZ_BAAAQN010000074.1"/>
</dbReference>
<dbReference type="InterPro" id="IPR029229">
    <property type="entry name" value="Alkyl_sulf_C"/>
</dbReference>
<keyword evidence="3" id="KW-1185">Reference proteome</keyword>
<dbReference type="InterPro" id="IPR036527">
    <property type="entry name" value="SCP2_sterol-bd_dom_sf"/>
</dbReference>
<accession>A0ABN2VCG9</accession>
<sequence>MATIEECREALKEFGGKLGGMDDSNKKLVRTVSLRVPDLDVTFHGVLREGALEDITTEPRERAQVRLTIAGDDLLALVAGDLNFAAAWARGRVKLEASFSDLLRLRKLV</sequence>
<organism evidence="2 3">
    <name type="scientific">Catenulispora yoronensis</name>
    <dbReference type="NCBI Taxonomy" id="450799"/>
    <lineage>
        <taxon>Bacteria</taxon>
        <taxon>Bacillati</taxon>
        <taxon>Actinomycetota</taxon>
        <taxon>Actinomycetes</taxon>
        <taxon>Catenulisporales</taxon>
        <taxon>Catenulisporaceae</taxon>
        <taxon>Catenulispora</taxon>
    </lineage>
</organism>
<dbReference type="Proteomes" id="UP001500751">
    <property type="component" value="Unassembled WGS sequence"/>
</dbReference>
<feature type="domain" description="Alkyl sulfatase C-terminal" evidence="1">
    <location>
        <begin position="31"/>
        <end position="105"/>
    </location>
</feature>
<name>A0ABN2VCG9_9ACTN</name>
<dbReference type="EMBL" id="BAAAQN010000074">
    <property type="protein sequence ID" value="GAA2059167.1"/>
    <property type="molecule type" value="Genomic_DNA"/>
</dbReference>
<dbReference type="Gene3D" id="3.30.1050.10">
    <property type="entry name" value="SCP2 sterol-binding domain"/>
    <property type="match status" value="1"/>
</dbReference>
<comment type="caution">
    <text evidence="2">The sequence shown here is derived from an EMBL/GenBank/DDBJ whole genome shotgun (WGS) entry which is preliminary data.</text>
</comment>
<evidence type="ECO:0000313" key="3">
    <source>
        <dbReference type="Proteomes" id="UP001500751"/>
    </source>
</evidence>
<proteinExistence type="predicted"/>